<feature type="domain" description="AMP-dependent ligase C-terminal" evidence="11">
    <location>
        <begin position="334"/>
        <end position="430"/>
    </location>
</feature>
<keyword evidence="13" id="KW-1185">Reference proteome</keyword>
<gene>
    <name evidence="12" type="ORF">BIU88_00135</name>
</gene>
<comment type="pathway">
    <text evidence="4 9">Aromatic compound metabolism; phenylacetate degradation.</text>
</comment>
<dbReference type="EC" id="6.2.1.30" evidence="6 9"/>
<dbReference type="PANTHER" id="PTHR43439:SF1">
    <property type="entry name" value="PHENYLACETATE-COENZYME A LIGASE"/>
    <property type="match status" value="1"/>
</dbReference>
<dbReference type="GO" id="GO:0047475">
    <property type="term" value="F:phenylacetate-CoA ligase activity"/>
    <property type="evidence" value="ECO:0007669"/>
    <property type="project" value="UniProtKB-EC"/>
</dbReference>
<comment type="similarity">
    <text evidence="5 9">Belongs to the phenylacetyl-CoA ligase family.</text>
</comment>
<dbReference type="PIRSF" id="PIRSF006444">
    <property type="entry name" value="PaaK"/>
    <property type="match status" value="1"/>
</dbReference>
<dbReference type="OrthoDB" id="580775at2"/>
<dbReference type="Gene3D" id="3.40.50.12780">
    <property type="entry name" value="N-terminal domain of ligase-like"/>
    <property type="match status" value="1"/>
</dbReference>
<evidence type="ECO:0000256" key="4">
    <source>
        <dbReference type="ARBA" id="ARBA00060591"/>
    </source>
</evidence>
<dbReference type="InterPro" id="IPR028154">
    <property type="entry name" value="AMP-dep_Lig_C"/>
</dbReference>
<evidence type="ECO:0000313" key="12">
    <source>
        <dbReference type="EMBL" id="AOS82706.1"/>
    </source>
</evidence>
<dbReference type="Pfam" id="PF00501">
    <property type="entry name" value="AMP-binding"/>
    <property type="match status" value="1"/>
</dbReference>
<keyword evidence="2 9" id="KW-0436">Ligase</keyword>
<organism evidence="12 13">
    <name type="scientific">Chlorobaculum limnaeum</name>
    <dbReference type="NCBI Taxonomy" id="274537"/>
    <lineage>
        <taxon>Bacteria</taxon>
        <taxon>Pseudomonadati</taxon>
        <taxon>Chlorobiota</taxon>
        <taxon>Chlorobiia</taxon>
        <taxon>Chlorobiales</taxon>
        <taxon>Chlorobiaceae</taxon>
        <taxon>Chlorobaculum</taxon>
    </lineage>
</organism>
<feature type="domain" description="AMP-dependent synthetase/ligase" evidence="10">
    <location>
        <begin position="79"/>
        <end position="284"/>
    </location>
</feature>
<dbReference type="InterPro" id="IPR011880">
    <property type="entry name" value="PA_CoA_ligase"/>
</dbReference>
<dbReference type="KEGG" id="clz:BIU88_00135"/>
<dbReference type="CDD" id="cd05913">
    <property type="entry name" value="PaaK"/>
    <property type="match status" value="1"/>
</dbReference>
<dbReference type="GO" id="GO:0010124">
    <property type="term" value="P:phenylacetate catabolic process"/>
    <property type="evidence" value="ECO:0007669"/>
    <property type="project" value="UniProtKB-UniRule"/>
</dbReference>
<name>A0A1D8CV63_CHLLM</name>
<dbReference type="STRING" id="274537.BIU88_00135"/>
<evidence type="ECO:0000256" key="1">
    <source>
        <dbReference type="ARBA" id="ARBA00011245"/>
    </source>
</evidence>
<dbReference type="InterPro" id="IPR000873">
    <property type="entry name" value="AMP-dep_synth/lig_dom"/>
</dbReference>
<comment type="function">
    <text evidence="9">Catalyzes the activation of phenylacetic acid (PA) to phenylacetyl-CoA (PA-CoA).</text>
</comment>
<keyword evidence="3 9" id="KW-0547">Nucleotide-binding</keyword>
<dbReference type="Proteomes" id="UP000095185">
    <property type="component" value="Chromosome"/>
</dbReference>
<evidence type="ECO:0000256" key="6">
    <source>
        <dbReference type="ARBA" id="ARBA00066629"/>
    </source>
</evidence>
<dbReference type="FunFam" id="3.40.50.12780:FF:000016">
    <property type="entry name" value="Phenylacetate-coenzyme A ligase"/>
    <property type="match status" value="1"/>
</dbReference>
<evidence type="ECO:0000256" key="8">
    <source>
        <dbReference type="ARBA" id="ARBA00075111"/>
    </source>
</evidence>
<evidence type="ECO:0000256" key="2">
    <source>
        <dbReference type="ARBA" id="ARBA00022598"/>
    </source>
</evidence>
<evidence type="ECO:0000313" key="13">
    <source>
        <dbReference type="Proteomes" id="UP000095185"/>
    </source>
</evidence>
<reference evidence="12" key="1">
    <citation type="submission" date="2016-09" db="EMBL/GenBank/DDBJ databases">
        <title>Genome sequence of Chlorobaculum limnaeum.</title>
        <authorList>
            <person name="Liu Z."/>
            <person name="Tank M."/>
            <person name="Bryant D.A."/>
        </authorList>
    </citation>
    <scope>NUCLEOTIDE SEQUENCE [LARGE SCALE GENOMIC DNA]</scope>
    <source>
        <strain evidence="12">DSM 1677</strain>
    </source>
</reference>
<dbReference type="InterPro" id="IPR045851">
    <property type="entry name" value="AMP-bd_C_sf"/>
</dbReference>
<evidence type="ECO:0000256" key="7">
    <source>
        <dbReference type="ARBA" id="ARBA00068695"/>
    </source>
</evidence>
<evidence type="ECO:0000256" key="5">
    <source>
        <dbReference type="ARBA" id="ARBA00061566"/>
    </source>
</evidence>
<dbReference type="GO" id="GO:0000166">
    <property type="term" value="F:nucleotide binding"/>
    <property type="evidence" value="ECO:0007669"/>
    <property type="project" value="UniProtKB-KW"/>
</dbReference>
<dbReference type="AlphaFoldDB" id="A0A1D8CV63"/>
<evidence type="ECO:0000259" key="10">
    <source>
        <dbReference type="Pfam" id="PF00501"/>
    </source>
</evidence>
<dbReference type="Gene3D" id="3.30.300.30">
    <property type="match status" value="1"/>
</dbReference>
<protein>
    <recommendedName>
        <fullName evidence="7 9">Phenylacetate-coenzyme A ligase</fullName>
        <ecNumber evidence="6 9">6.2.1.30</ecNumber>
    </recommendedName>
    <alternativeName>
        <fullName evidence="8 9">Phenylacetyl-CoA ligase</fullName>
    </alternativeName>
</protein>
<comment type="catalytic activity">
    <reaction evidence="9">
        <text>2-phenylacetate + ATP + CoA = phenylacetyl-CoA + AMP + diphosphate</text>
        <dbReference type="Rhea" id="RHEA:20956"/>
        <dbReference type="ChEBI" id="CHEBI:18401"/>
        <dbReference type="ChEBI" id="CHEBI:30616"/>
        <dbReference type="ChEBI" id="CHEBI:33019"/>
        <dbReference type="ChEBI" id="CHEBI:57287"/>
        <dbReference type="ChEBI" id="CHEBI:57390"/>
        <dbReference type="ChEBI" id="CHEBI:456215"/>
        <dbReference type="EC" id="6.2.1.30"/>
    </reaction>
</comment>
<dbReference type="SUPFAM" id="SSF56801">
    <property type="entry name" value="Acetyl-CoA synthetase-like"/>
    <property type="match status" value="1"/>
</dbReference>
<dbReference type="InterPro" id="IPR042099">
    <property type="entry name" value="ANL_N_sf"/>
</dbReference>
<comment type="subunit">
    <text evidence="1">Monomer.</text>
</comment>
<dbReference type="UniPathway" id="UPA00930"/>
<dbReference type="PANTHER" id="PTHR43439">
    <property type="entry name" value="PHENYLACETATE-COENZYME A LIGASE"/>
    <property type="match status" value="1"/>
</dbReference>
<dbReference type="RefSeq" id="WP_069808438.1">
    <property type="nucleotide sequence ID" value="NZ_CP017305.1"/>
</dbReference>
<dbReference type="Pfam" id="PF14535">
    <property type="entry name" value="AMP-binding_C_2"/>
    <property type="match status" value="1"/>
</dbReference>
<accession>A0A1D8CV63</accession>
<proteinExistence type="inferred from homology"/>
<evidence type="ECO:0000256" key="9">
    <source>
        <dbReference type="PIRNR" id="PIRNR006444"/>
    </source>
</evidence>
<evidence type="ECO:0000259" key="11">
    <source>
        <dbReference type="Pfam" id="PF14535"/>
    </source>
</evidence>
<dbReference type="InterPro" id="IPR051414">
    <property type="entry name" value="Adenylate-forming_Reductase"/>
</dbReference>
<evidence type="ECO:0000256" key="3">
    <source>
        <dbReference type="ARBA" id="ARBA00022741"/>
    </source>
</evidence>
<sequence length="433" mass="48894">MIWNEHHECMDRQRLTELQGERLRDMVERIYFNVPFYRAKLQEMGIEPGDIRSLEDLKKLPFTTKQDLRDNYPFGLFAVPQHDVVRLHASSGTTGKSTVVGYTHNDILMWSEVVARSLTMAGITRNDIIQVAYGYGLFTGGLGVHYGAEKIGASVIPISGGNTKKQLQLLEDFGSTAIACTPSYAAYLGEAIAEEKLDRSKIKLKAGIFGAEPWTEEMRTQIQQLLGLKAYDIYGLSEVIGPGVSMECACQRGMHIFEDHFIPEIIDPETCEVLPYGTLGELVFTTVTKEAMPLMRYRTRDLTRLHIDKCDCGRTLVRMEKCVGRSDDMLIIRGVNVFPSQVESVLLEMSETRPHYLLVVDRENNLDTLEIQVEVEEQFFSDEVKELEGLRKRISGNLTSLLGLHASVRLVEPGTIERSMGKAQRVVDKRKLK</sequence>
<dbReference type="EMBL" id="CP017305">
    <property type="protein sequence ID" value="AOS82706.1"/>
    <property type="molecule type" value="Genomic_DNA"/>
</dbReference>